<dbReference type="AlphaFoldDB" id="A0A7R9MSC6"/>
<dbReference type="InterPro" id="IPR011989">
    <property type="entry name" value="ARM-like"/>
</dbReference>
<dbReference type="InterPro" id="IPR058584">
    <property type="entry name" value="IMB1_TNPO1-like_TPR"/>
</dbReference>
<evidence type="ECO:0000313" key="3">
    <source>
        <dbReference type="EMBL" id="CAD7664825.1"/>
    </source>
</evidence>
<keyword evidence="4" id="KW-1185">Reference proteome</keyword>
<dbReference type="Gene3D" id="1.25.10.10">
    <property type="entry name" value="Leucine-rich Repeat Variant"/>
    <property type="match status" value="1"/>
</dbReference>
<accession>A0A7R9MSC6</accession>
<proteinExistence type="predicted"/>
<reference evidence="3" key="1">
    <citation type="submission" date="2020-11" db="EMBL/GenBank/DDBJ databases">
        <authorList>
            <person name="Tran Van P."/>
        </authorList>
    </citation>
    <scope>NUCLEOTIDE SEQUENCE</scope>
</reference>
<gene>
    <name evidence="3" type="ORF">ONB1V03_LOCUS21383</name>
</gene>
<dbReference type="Pfam" id="PF25574">
    <property type="entry name" value="TPR_IMB1"/>
    <property type="match status" value="1"/>
</dbReference>
<dbReference type="Proteomes" id="UP000728032">
    <property type="component" value="Unassembled WGS sequence"/>
</dbReference>
<dbReference type="EMBL" id="OC956141">
    <property type="protein sequence ID" value="CAD7664825.1"/>
    <property type="molecule type" value="Genomic_DNA"/>
</dbReference>
<keyword evidence="1" id="KW-0677">Repeat</keyword>
<evidence type="ECO:0000256" key="1">
    <source>
        <dbReference type="ARBA" id="ARBA00022737"/>
    </source>
</evidence>
<organism evidence="3">
    <name type="scientific">Oppiella nova</name>
    <dbReference type="NCBI Taxonomy" id="334625"/>
    <lineage>
        <taxon>Eukaryota</taxon>
        <taxon>Metazoa</taxon>
        <taxon>Ecdysozoa</taxon>
        <taxon>Arthropoda</taxon>
        <taxon>Chelicerata</taxon>
        <taxon>Arachnida</taxon>
        <taxon>Acari</taxon>
        <taxon>Acariformes</taxon>
        <taxon>Sarcoptiformes</taxon>
        <taxon>Oribatida</taxon>
        <taxon>Brachypylina</taxon>
        <taxon>Oppioidea</taxon>
        <taxon>Oppiidae</taxon>
        <taxon>Oppiella</taxon>
    </lineage>
</organism>
<dbReference type="OrthoDB" id="10263328at2759"/>
<dbReference type="EMBL" id="CAJPVJ010041316">
    <property type="protein sequence ID" value="CAG2181962.1"/>
    <property type="molecule type" value="Genomic_DNA"/>
</dbReference>
<evidence type="ECO:0000313" key="4">
    <source>
        <dbReference type="Proteomes" id="UP000728032"/>
    </source>
</evidence>
<protein>
    <recommendedName>
        <fullName evidence="2">Importin subunit beta-1/Transportin-1-like TPR repeats domain-containing protein</fullName>
    </recommendedName>
</protein>
<sequence length="148" mass="15824">YLNELRENCLEAYTGIVQGLKGDAEVPNPEVQLIQQHIQYMVHFVLTIANDPEITDSLIAACAGLLGDLCAAFGPGLLALVENEPIHVMLTKGKKSKNTKTRTLSGWAIKEIRKLRAPAGVVGVTAGLVNNVIGATASESWSVSRSVD</sequence>
<feature type="non-terminal residue" evidence="3">
    <location>
        <position position="1"/>
    </location>
</feature>
<dbReference type="SUPFAM" id="SSF48371">
    <property type="entry name" value="ARM repeat"/>
    <property type="match status" value="1"/>
</dbReference>
<name>A0A7R9MSC6_9ACAR</name>
<feature type="domain" description="Importin subunit beta-1/Transportin-1-like TPR repeats" evidence="2">
    <location>
        <begin position="1"/>
        <end position="90"/>
    </location>
</feature>
<dbReference type="InterPro" id="IPR016024">
    <property type="entry name" value="ARM-type_fold"/>
</dbReference>
<evidence type="ECO:0000259" key="2">
    <source>
        <dbReference type="Pfam" id="PF25574"/>
    </source>
</evidence>